<feature type="region of interest" description="Disordered" evidence="1">
    <location>
        <begin position="1"/>
        <end position="20"/>
    </location>
</feature>
<accession>A0A9W6RJ63</accession>
<sequence length="134" mass="14451">MVFAGPAHEPAGAAAARARLGKDQIEERGEKLHVTRPCPLPSRHASPVHTLWITSRPRKNKAHEVRRHAEAGRGAISPLRLPAVAGYRLSAVRGGAHAGRPGVRVERDRNRPSQGLAQVVAEARRVAVSPLRQA</sequence>
<proteinExistence type="predicted"/>
<protein>
    <submittedName>
        <fullName evidence="2">Uncharacterized protein</fullName>
    </submittedName>
</protein>
<evidence type="ECO:0000256" key="1">
    <source>
        <dbReference type="SAM" id="MobiDB-lite"/>
    </source>
</evidence>
<organism evidence="2 3">
    <name type="scientific">Actinoallomurus iriomotensis</name>
    <dbReference type="NCBI Taxonomy" id="478107"/>
    <lineage>
        <taxon>Bacteria</taxon>
        <taxon>Bacillati</taxon>
        <taxon>Actinomycetota</taxon>
        <taxon>Actinomycetes</taxon>
        <taxon>Streptosporangiales</taxon>
        <taxon>Thermomonosporaceae</taxon>
        <taxon>Actinoallomurus</taxon>
    </lineage>
</organism>
<feature type="compositionally biased region" description="Low complexity" evidence="1">
    <location>
        <begin position="1"/>
        <end position="18"/>
    </location>
</feature>
<gene>
    <name evidence="2" type="ORF">Airi01_052480</name>
</gene>
<evidence type="ECO:0000313" key="2">
    <source>
        <dbReference type="EMBL" id="GLY76981.1"/>
    </source>
</evidence>
<dbReference type="AlphaFoldDB" id="A0A9W6RJ63"/>
<reference evidence="2" key="1">
    <citation type="submission" date="2023-03" db="EMBL/GenBank/DDBJ databases">
        <title>Actinoallomurus iriomotensis NBRC 103681.</title>
        <authorList>
            <person name="Ichikawa N."/>
            <person name="Sato H."/>
            <person name="Tonouchi N."/>
        </authorList>
    </citation>
    <scope>NUCLEOTIDE SEQUENCE</scope>
    <source>
        <strain evidence="2">NBRC 103681</strain>
    </source>
</reference>
<name>A0A9W6RJ63_9ACTN</name>
<comment type="caution">
    <text evidence="2">The sequence shown here is derived from an EMBL/GenBank/DDBJ whole genome shotgun (WGS) entry which is preliminary data.</text>
</comment>
<dbReference type="EMBL" id="BSTJ01000006">
    <property type="protein sequence ID" value="GLY76981.1"/>
    <property type="molecule type" value="Genomic_DNA"/>
</dbReference>
<feature type="region of interest" description="Disordered" evidence="1">
    <location>
        <begin position="95"/>
        <end position="115"/>
    </location>
</feature>
<evidence type="ECO:0000313" key="3">
    <source>
        <dbReference type="Proteomes" id="UP001165135"/>
    </source>
</evidence>
<dbReference type="Proteomes" id="UP001165135">
    <property type="component" value="Unassembled WGS sequence"/>
</dbReference>